<protein>
    <submittedName>
        <fullName evidence="1">Uncharacterized protein</fullName>
    </submittedName>
</protein>
<accession>A0ABU0E6P5</accession>
<comment type="caution">
    <text evidence="1">The sequence shown here is derived from an EMBL/GenBank/DDBJ whole genome shotgun (WGS) entry which is preliminary data.</text>
</comment>
<evidence type="ECO:0000313" key="1">
    <source>
        <dbReference type="EMBL" id="MDQ0362574.1"/>
    </source>
</evidence>
<evidence type="ECO:0000313" key="2">
    <source>
        <dbReference type="Proteomes" id="UP001230220"/>
    </source>
</evidence>
<sequence length="69" mass="7980">MINDIIFGIFEENAVEDMGRLVAMFFTIEEAEGYLELKKRDEGISLLLKEISILKARILLTDFHLGEYN</sequence>
<reference evidence="1 2" key="1">
    <citation type="submission" date="2023-07" db="EMBL/GenBank/DDBJ databases">
        <title>Genomic Encyclopedia of Type Strains, Phase IV (KMG-IV): sequencing the most valuable type-strain genomes for metagenomic binning, comparative biology and taxonomic classification.</title>
        <authorList>
            <person name="Goeker M."/>
        </authorList>
    </citation>
    <scope>NUCLEOTIDE SEQUENCE [LARGE SCALE GENOMIC DNA]</scope>
    <source>
        <strain evidence="1 2">DSM 16784</strain>
    </source>
</reference>
<dbReference type="RefSeq" id="WP_307410311.1">
    <property type="nucleotide sequence ID" value="NZ_JAUSUR010000007.1"/>
</dbReference>
<dbReference type="EMBL" id="JAUSUR010000007">
    <property type="protein sequence ID" value="MDQ0362574.1"/>
    <property type="molecule type" value="Genomic_DNA"/>
</dbReference>
<organism evidence="1 2">
    <name type="scientific">Breznakia pachnodae</name>
    <dbReference type="NCBI Taxonomy" id="265178"/>
    <lineage>
        <taxon>Bacteria</taxon>
        <taxon>Bacillati</taxon>
        <taxon>Bacillota</taxon>
        <taxon>Erysipelotrichia</taxon>
        <taxon>Erysipelotrichales</taxon>
        <taxon>Erysipelotrichaceae</taxon>
        <taxon>Breznakia</taxon>
    </lineage>
</organism>
<proteinExistence type="predicted"/>
<keyword evidence="2" id="KW-1185">Reference proteome</keyword>
<gene>
    <name evidence="1" type="ORF">J2S15_003328</name>
</gene>
<dbReference type="Proteomes" id="UP001230220">
    <property type="component" value="Unassembled WGS sequence"/>
</dbReference>
<name>A0ABU0E6P5_9FIRM</name>